<dbReference type="PANTHER" id="PTHR14859:SF15">
    <property type="entry name" value="ENDONUCLEASE_EXONUCLEASE_PHOSPHATASE DOMAIN-CONTAINING PROTEIN"/>
    <property type="match status" value="1"/>
</dbReference>
<dbReference type="Pfam" id="PF03372">
    <property type="entry name" value="Exo_endo_phos"/>
    <property type="match status" value="1"/>
</dbReference>
<evidence type="ECO:0000259" key="1">
    <source>
        <dbReference type="Pfam" id="PF03372"/>
    </source>
</evidence>
<dbReference type="PANTHER" id="PTHR14859">
    <property type="entry name" value="CALCOFLUOR WHITE HYPERSENSITIVE PROTEIN PRECURSOR"/>
    <property type="match status" value="1"/>
</dbReference>
<dbReference type="GO" id="GO:0004519">
    <property type="term" value="F:endonuclease activity"/>
    <property type="evidence" value="ECO:0007669"/>
    <property type="project" value="UniProtKB-KW"/>
</dbReference>
<reference evidence="2 3" key="1">
    <citation type="submission" date="2020-08" db="EMBL/GenBank/DDBJ databases">
        <title>Bridging the membrane lipid divide: bacteria of the FCB group superphylum have the potential to synthesize archaeal ether lipids.</title>
        <authorList>
            <person name="Villanueva L."/>
            <person name="Von Meijenfeldt F.A.B."/>
            <person name="Westbye A.B."/>
            <person name="Yadav S."/>
            <person name="Hopmans E.C."/>
            <person name="Dutilh B.E."/>
            <person name="Sinninghe Damste J.S."/>
        </authorList>
    </citation>
    <scope>NUCLEOTIDE SEQUENCE [LARGE SCALE GENOMIC DNA]</scope>
    <source>
        <strain evidence="2">NIOZ-UU81</strain>
    </source>
</reference>
<protein>
    <submittedName>
        <fullName evidence="2">Endonuclease/exonuclease/phosphatase family protein</fullName>
    </submittedName>
</protein>
<name>A0A8J6N9U5_9BACT</name>
<comment type="caution">
    <text evidence="2">The sequence shown here is derived from an EMBL/GenBank/DDBJ whole genome shotgun (WGS) entry which is preliminary data.</text>
</comment>
<keyword evidence="2" id="KW-0378">Hydrolase</keyword>
<sequence>MKFLLYNIRYGTGRGTYYHLPLPYAGFFKTTANKMDEISTFIRSVDPDIVALVEVDSGSYRCGWSCQADRLAQDLGYSHVVESKYRNGSLAQRVPVLNKQSNALLCREAILAHRFHYFDEGVKRLVIEVELADALIFIVHLSLKYRHRHQQLEHLHRLLMDRTKPVIVAGDFNTFGGNRELDLFLAATGLCDANAEARPSYPSHAPHRQLDFILHSPELEAVKCQVPDIRLSDHVPMIVEFRSTVDIFAQ</sequence>
<feature type="domain" description="Endonuclease/exonuclease/phosphatase" evidence="1">
    <location>
        <begin position="29"/>
        <end position="234"/>
    </location>
</feature>
<dbReference type="AlphaFoldDB" id="A0A8J6N9U5"/>
<dbReference type="InterPro" id="IPR051916">
    <property type="entry name" value="GPI-anchor_lipid_remodeler"/>
</dbReference>
<dbReference type="InterPro" id="IPR036691">
    <property type="entry name" value="Endo/exonu/phosph_ase_sf"/>
</dbReference>
<organism evidence="2 3">
    <name type="scientific">Candidatus Desulfatifera sulfidica</name>
    <dbReference type="NCBI Taxonomy" id="2841691"/>
    <lineage>
        <taxon>Bacteria</taxon>
        <taxon>Pseudomonadati</taxon>
        <taxon>Thermodesulfobacteriota</taxon>
        <taxon>Desulfobulbia</taxon>
        <taxon>Desulfobulbales</taxon>
        <taxon>Desulfobulbaceae</taxon>
        <taxon>Candidatus Desulfatifera</taxon>
    </lineage>
</organism>
<gene>
    <name evidence="2" type="ORF">H8E79_03250</name>
</gene>
<dbReference type="GO" id="GO:0016020">
    <property type="term" value="C:membrane"/>
    <property type="evidence" value="ECO:0007669"/>
    <property type="project" value="GOC"/>
</dbReference>
<dbReference type="SUPFAM" id="SSF56219">
    <property type="entry name" value="DNase I-like"/>
    <property type="match status" value="1"/>
</dbReference>
<accession>A0A8J6N9U5</accession>
<evidence type="ECO:0000313" key="3">
    <source>
        <dbReference type="Proteomes" id="UP000599024"/>
    </source>
</evidence>
<proteinExistence type="predicted"/>
<keyword evidence="2" id="KW-0255">Endonuclease</keyword>
<dbReference type="EMBL" id="JACNLK010000030">
    <property type="protein sequence ID" value="MBC8208170.1"/>
    <property type="molecule type" value="Genomic_DNA"/>
</dbReference>
<dbReference type="Proteomes" id="UP000599024">
    <property type="component" value="Unassembled WGS sequence"/>
</dbReference>
<evidence type="ECO:0000313" key="2">
    <source>
        <dbReference type="EMBL" id="MBC8208170.1"/>
    </source>
</evidence>
<dbReference type="Gene3D" id="3.60.10.10">
    <property type="entry name" value="Endonuclease/exonuclease/phosphatase"/>
    <property type="match status" value="1"/>
</dbReference>
<keyword evidence="2" id="KW-0540">Nuclease</keyword>
<dbReference type="InterPro" id="IPR005135">
    <property type="entry name" value="Endo/exonuclease/phosphatase"/>
</dbReference>
<dbReference type="GO" id="GO:0006506">
    <property type="term" value="P:GPI anchor biosynthetic process"/>
    <property type="evidence" value="ECO:0007669"/>
    <property type="project" value="TreeGrafter"/>
</dbReference>